<dbReference type="Proteomes" id="UP000654075">
    <property type="component" value="Unassembled WGS sequence"/>
</dbReference>
<protein>
    <recommendedName>
        <fullName evidence="4">Peptidase A2 domain-containing protein</fullName>
    </recommendedName>
</protein>
<dbReference type="OrthoDB" id="10426591at2759"/>
<gene>
    <name evidence="2" type="ORF">PGLA1383_LOCUS43166</name>
</gene>
<comment type="caution">
    <text evidence="2">The sequence shown here is derived from an EMBL/GenBank/DDBJ whole genome shotgun (WGS) entry which is preliminary data.</text>
</comment>
<keyword evidence="3" id="KW-1185">Reference proteome</keyword>
<evidence type="ECO:0000313" key="3">
    <source>
        <dbReference type="Proteomes" id="UP000654075"/>
    </source>
</evidence>
<proteinExistence type="predicted"/>
<name>A0A813GJ57_POLGL</name>
<evidence type="ECO:0008006" key="4">
    <source>
        <dbReference type="Google" id="ProtNLM"/>
    </source>
</evidence>
<feature type="region of interest" description="Disordered" evidence="1">
    <location>
        <begin position="152"/>
        <end position="197"/>
    </location>
</feature>
<evidence type="ECO:0000313" key="2">
    <source>
        <dbReference type="EMBL" id="CAE8626218.1"/>
    </source>
</evidence>
<sequence>MRSHGGLSQAFPSVPLTTHVPQQAPLAASWTGGALADFSRAPGGSSSSEPRGHALMAAAASAAVGAVTLVICSRRFARRARGRRQSCRVYRATDAIASTPMNAAVAASTLGLPTQPDEVVSARSVAAALLELPLRQLKRELEIRGVDTSASPDRPSLLELGAQRGILPDSTSSSADSGGRRRRRRSQLDEASPPPVVVAMRRVPPLQQYLPSGAFTDGERIALPLWLEAEQDFRPMWFLLDTAIRRTTITSTTATRLGVPSTGGLASGLFFAGLPLGDLKVQVVPDDMPVLGPPSAGIAGLLGPDFLYSWDLDFDMPRGLCSAWPAGSELPRGFGPPDSVEIELQGKQGLLEVSAQLRGTACSGSETPGPLLRAVVDLGQTFSACNWAAARQVGIAGADAPCVQPAGQWLDLDGGQIDVYEADLGVELPGRVSGVLSGARVCAQRLFWLADRLPLLERLGFNPSEPMAVLGLDTVVRARLAVSARHRKLWLPM</sequence>
<accession>A0A813GJ57</accession>
<dbReference type="AlphaFoldDB" id="A0A813GJ57"/>
<reference evidence="2" key="1">
    <citation type="submission" date="2021-02" db="EMBL/GenBank/DDBJ databases">
        <authorList>
            <person name="Dougan E. K."/>
            <person name="Rhodes N."/>
            <person name="Thang M."/>
            <person name="Chan C."/>
        </authorList>
    </citation>
    <scope>NUCLEOTIDE SEQUENCE</scope>
</reference>
<organism evidence="2 3">
    <name type="scientific">Polarella glacialis</name>
    <name type="common">Dinoflagellate</name>
    <dbReference type="NCBI Taxonomy" id="89957"/>
    <lineage>
        <taxon>Eukaryota</taxon>
        <taxon>Sar</taxon>
        <taxon>Alveolata</taxon>
        <taxon>Dinophyceae</taxon>
        <taxon>Suessiales</taxon>
        <taxon>Suessiaceae</taxon>
        <taxon>Polarella</taxon>
    </lineage>
</organism>
<dbReference type="EMBL" id="CAJNNV010028934">
    <property type="protein sequence ID" value="CAE8626218.1"/>
    <property type="molecule type" value="Genomic_DNA"/>
</dbReference>
<evidence type="ECO:0000256" key="1">
    <source>
        <dbReference type="SAM" id="MobiDB-lite"/>
    </source>
</evidence>